<gene>
    <name evidence="3" type="ORF">ACFQGR_04420</name>
</gene>
<proteinExistence type="predicted"/>
<reference evidence="4" key="1">
    <citation type="journal article" date="2019" name="Int. J. Syst. Evol. Microbiol.">
        <title>The Global Catalogue of Microorganisms (GCM) 10K type strain sequencing project: providing services to taxonomists for standard genome sequencing and annotation.</title>
        <authorList>
            <consortium name="The Broad Institute Genomics Platform"/>
            <consortium name="The Broad Institute Genome Sequencing Center for Infectious Disease"/>
            <person name="Wu L."/>
            <person name="Ma J."/>
        </authorList>
    </citation>
    <scope>NUCLEOTIDE SEQUENCE [LARGE SCALE GENOMIC DNA]</scope>
    <source>
        <strain evidence="4">CCM 8924</strain>
    </source>
</reference>
<organism evidence="3 4">
    <name type="scientific">Weissella sagaensis</name>
    <dbReference type="NCBI Taxonomy" id="2559928"/>
    <lineage>
        <taxon>Bacteria</taxon>
        <taxon>Bacillati</taxon>
        <taxon>Bacillota</taxon>
        <taxon>Bacilli</taxon>
        <taxon>Lactobacillales</taxon>
        <taxon>Lactobacillaceae</taxon>
        <taxon>Weissella</taxon>
    </lineage>
</organism>
<sequence>MLIAKIIENDQLIQATQASNSEIYYCPGCKARVQLKKGNINIPHFAHINGSNCDVSAEGETVNHLQGKLALFTLLKQKYDEVRLEPWLSQIKQRPDLMVRKGKDWFVIEFQCATISLEKVRARTKGYRQLNYKVIWILGENYQNKRLQARTIAKFAIIYQQQLQVAFWQPTKGIVWQAWWQIDGKSRVLKRQMMANQPQQLLKLQQAVMQSKPEVWPIQNELYKIKRLVIGIPWECHPQYSLPGGLKVAQWQVIIRVLLTLEKQPRTSFQLMKLLTEFPWQRFGCLSVKKVQKIWLNYLLDDLISGGIIKRTGDRIVLVRTLKWFNTYQEKLQAKLKIDTTNFLS</sequence>
<dbReference type="InterPro" id="IPR010330">
    <property type="entry name" value="CoiA_nuc"/>
</dbReference>
<evidence type="ECO:0000259" key="2">
    <source>
        <dbReference type="Pfam" id="PF25164"/>
    </source>
</evidence>
<dbReference type="Pfam" id="PF25164">
    <property type="entry name" value="CoiA_N"/>
    <property type="match status" value="1"/>
</dbReference>
<dbReference type="PIRSF" id="PIRSF007487">
    <property type="entry name" value="Competence-induced_CoiA_bac"/>
    <property type="match status" value="1"/>
</dbReference>
<name>A0ABW1RTA8_9LACO</name>
<dbReference type="EMBL" id="JBHSSG010000010">
    <property type="protein sequence ID" value="MFC6178629.1"/>
    <property type="molecule type" value="Genomic_DNA"/>
</dbReference>
<comment type="caution">
    <text evidence="3">The sequence shown here is derived from an EMBL/GenBank/DDBJ whole genome shotgun (WGS) entry which is preliminary data.</text>
</comment>
<feature type="domain" description="Competence protein CoiA nuclease-like" evidence="1">
    <location>
        <begin position="60"/>
        <end position="171"/>
    </location>
</feature>
<dbReference type="Pfam" id="PF06054">
    <property type="entry name" value="CoiA_nuc"/>
    <property type="match status" value="1"/>
</dbReference>
<dbReference type="InterPro" id="IPR021176">
    <property type="entry name" value="Competence-induced_CoiA"/>
</dbReference>
<dbReference type="RefSeq" id="WP_137600645.1">
    <property type="nucleotide sequence ID" value="NZ_BJDT01000004.1"/>
</dbReference>
<dbReference type="InterPro" id="IPR057253">
    <property type="entry name" value="CoiA-like_N"/>
</dbReference>
<evidence type="ECO:0000313" key="4">
    <source>
        <dbReference type="Proteomes" id="UP001596158"/>
    </source>
</evidence>
<accession>A0ABW1RTA8</accession>
<evidence type="ECO:0000259" key="1">
    <source>
        <dbReference type="Pfam" id="PF06054"/>
    </source>
</evidence>
<dbReference type="Proteomes" id="UP001596158">
    <property type="component" value="Unassembled WGS sequence"/>
</dbReference>
<evidence type="ECO:0000313" key="3">
    <source>
        <dbReference type="EMBL" id="MFC6178629.1"/>
    </source>
</evidence>
<protein>
    <submittedName>
        <fullName evidence="3">Competence protein CoiA</fullName>
    </submittedName>
</protein>
<keyword evidence="4" id="KW-1185">Reference proteome</keyword>
<feature type="domain" description="Competence protein CoiA-like N-terminal" evidence="2">
    <location>
        <begin position="15"/>
        <end position="56"/>
    </location>
</feature>